<evidence type="ECO:0000313" key="2">
    <source>
        <dbReference type="EMBL" id="MCF7569302.1"/>
    </source>
</evidence>
<evidence type="ECO:0000313" key="3">
    <source>
        <dbReference type="Proteomes" id="UP001199795"/>
    </source>
</evidence>
<keyword evidence="3" id="KW-1185">Reference proteome</keyword>
<protein>
    <submittedName>
        <fullName evidence="2">Uncharacterized protein</fullName>
    </submittedName>
</protein>
<gene>
    <name evidence="2" type="ORF">L3X37_13175</name>
</gene>
<dbReference type="Proteomes" id="UP001199795">
    <property type="component" value="Unassembled WGS sequence"/>
</dbReference>
<reference evidence="2" key="1">
    <citation type="submission" date="2022-01" db="EMBL/GenBank/DDBJ databases">
        <title>Draft genome sequence of Sabulilitoribacter arenilitoris KCTC 52401.</title>
        <authorList>
            <person name="Oh J.-S."/>
        </authorList>
    </citation>
    <scope>NUCLEOTIDE SEQUENCE</scope>
    <source>
        <strain evidence="2">HMF6543</strain>
    </source>
</reference>
<accession>A0AAE3JMG5</accession>
<dbReference type="EMBL" id="JAKKDU010000017">
    <property type="protein sequence ID" value="MCF7569302.1"/>
    <property type="molecule type" value="Genomic_DNA"/>
</dbReference>
<comment type="caution">
    <text evidence="2">The sequence shown here is derived from an EMBL/GenBank/DDBJ whole genome shotgun (WGS) entry which is preliminary data.</text>
</comment>
<feature type="transmembrane region" description="Helical" evidence="1">
    <location>
        <begin position="14"/>
        <end position="31"/>
    </location>
</feature>
<keyword evidence="1" id="KW-1133">Transmembrane helix</keyword>
<name>A0AAE3JMG5_9FLAO</name>
<organism evidence="2 3">
    <name type="scientific">Wocania arenilitoris</name>
    <dbReference type="NCBI Taxonomy" id="2044858"/>
    <lineage>
        <taxon>Bacteria</taxon>
        <taxon>Pseudomonadati</taxon>
        <taxon>Bacteroidota</taxon>
        <taxon>Flavobacteriia</taxon>
        <taxon>Flavobacteriales</taxon>
        <taxon>Flavobacteriaceae</taxon>
        <taxon>Wocania</taxon>
    </lineage>
</organism>
<evidence type="ECO:0000256" key="1">
    <source>
        <dbReference type="SAM" id="Phobius"/>
    </source>
</evidence>
<keyword evidence="1" id="KW-0812">Transmembrane</keyword>
<dbReference type="RefSeq" id="WP_237240680.1">
    <property type="nucleotide sequence ID" value="NZ_JAKKDU010000017.1"/>
</dbReference>
<dbReference type="AlphaFoldDB" id="A0AAE3JMG5"/>
<proteinExistence type="predicted"/>
<sequence length="50" mass="5869">MSIILSGNVYFDKLWNAALSIIMIIISLGLYSENAFRYWLYDTFRKICSN</sequence>
<keyword evidence="1" id="KW-0472">Membrane</keyword>